<feature type="binding site" evidence="8">
    <location>
        <position position="371"/>
    </location>
    <ligand>
        <name>IMP</name>
        <dbReference type="ChEBI" id="CHEBI:58053"/>
    </ligand>
</feature>
<keyword evidence="13" id="KW-1185">Reference proteome</keyword>
<evidence type="ECO:0000313" key="13">
    <source>
        <dbReference type="Proteomes" id="UP000324091"/>
    </source>
</evidence>
<keyword evidence="3 8" id="KW-0479">Metal-binding</keyword>
<evidence type="ECO:0000256" key="7">
    <source>
        <dbReference type="ARBA" id="ARBA00023134"/>
    </source>
</evidence>
<accession>A0A5C6PIT5</accession>
<feature type="binding site" evidence="8">
    <location>
        <position position="437"/>
    </location>
    <ligand>
        <name>GTP</name>
        <dbReference type="ChEBI" id="CHEBI:37565"/>
    </ligand>
</feature>
<dbReference type="PROSITE" id="PS00513">
    <property type="entry name" value="ADENYLOSUCCIN_SYN_2"/>
    <property type="match status" value="1"/>
</dbReference>
<feature type="binding site" evidence="8">
    <location>
        <position position="282"/>
    </location>
    <ligand>
        <name>IMP</name>
        <dbReference type="ChEBI" id="CHEBI:58053"/>
    </ligand>
</feature>
<keyword evidence="4 8" id="KW-0547">Nucleotide-binding</keyword>
<feature type="binding site" evidence="8">
    <location>
        <begin position="545"/>
        <end position="547"/>
    </location>
    <ligand>
        <name>GTP</name>
        <dbReference type="ChEBI" id="CHEBI:37565"/>
    </ligand>
</feature>
<dbReference type="EMBL" id="RHFK02000003">
    <property type="protein sequence ID" value="TWW78317.1"/>
    <property type="molecule type" value="Genomic_DNA"/>
</dbReference>
<dbReference type="GO" id="GO:0005525">
    <property type="term" value="F:GTP binding"/>
    <property type="evidence" value="ECO:0007669"/>
    <property type="project" value="UniProtKB-UniRule"/>
</dbReference>
<organism evidence="12 13">
    <name type="scientific">Takifugu flavidus</name>
    <name type="common">sansaifugu</name>
    <dbReference type="NCBI Taxonomy" id="433684"/>
    <lineage>
        <taxon>Eukaryota</taxon>
        <taxon>Metazoa</taxon>
        <taxon>Chordata</taxon>
        <taxon>Craniata</taxon>
        <taxon>Vertebrata</taxon>
        <taxon>Euteleostomi</taxon>
        <taxon>Actinopterygii</taxon>
        <taxon>Neopterygii</taxon>
        <taxon>Teleostei</taxon>
        <taxon>Neoteleostei</taxon>
        <taxon>Acanthomorphata</taxon>
        <taxon>Eupercaria</taxon>
        <taxon>Tetraodontiformes</taxon>
        <taxon>Tetradontoidea</taxon>
        <taxon>Tetraodontidae</taxon>
        <taxon>Takifugu</taxon>
    </lineage>
</organism>
<dbReference type="HAMAP" id="MF_00011">
    <property type="entry name" value="Adenylosucc_synth"/>
    <property type="match status" value="1"/>
</dbReference>
<keyword evidence="2 8" id="KW-0436">Ligase</keyword>
<dbReference type="InterPro" id="IPR042109">
    <property type="entry name" value="Adenylosuccinate_synth_dom1"/>
</dbReference>
<feature type="active site" description="Proton acceptor" evidence="8">
    <location>
        <position position="38"/>
    </location>
</feature>
<feature type="compositionally biased region" description="Polar residues" evidence="11">
    <location>
        <begin position="1"/>
        <end position="15"/>
    </location>
</feature>
<evidence type="ECO:0000256" key="11">
    <source>
        <dbReference type="SAM" id="MobiDB-lite"/>
    </source>
</evidence>
<dbReference type="InterPro" id="IPR018220">
    <property type="entry name" value="Adenylosuccin_syn_GTP-bd"/>
</dbReference>
<dbReference type="Pfam" id="PF00709">
    <property type="entry name" value="Adenylsucc_synt"/>
    <property type="match status" value="3"/>
</dbReference>
<keyword evidence="7 8" id="KW-0342">GTP-binding</keyword>
<feature type="binding site" evidence="8">
    <location>
        <begin position="37"/>
        <end position="43"/>
    </location>
    <ligand>
        <name>GTP</name>
        <dbReference type="ChEBI" id="CHEBI:37565"/>
    </ligand>
</feature>
<sequence length="557" mass="60973">MSESGNQESAATPNDTGRPPRPSVGNQVTVVLGAQWGDEGKGKVVDLLAQDADMVCRCQGGNNAGHTVVVDSVEYDFHLLPSGIINPKVTAFIGNGVVIHLPGLFEEAAKNESKGNGLKGWEQRLIISDRAHIVFDFHQAVDGIQEQQRREQAGKKSSTCTQLSCRGTSLTLFSFSSPALLACSSLGTTKKGIGPVYSAKAARSGLRICDLLSDFSQFSERYKVLAKQYKSMYPTLEMDVDGELAKLKTFAEKIEPMVRDGVHFMYEALHGPPKKILVEGANAALLDIDFACVELSLEITKTPVQFDLVWRYWSQKSTLTGCITAGAWTHCHTLDCFLFDCTTDCLSPAAWVDSHVSERELQSSGTYPFVTSSNCTVGGVCTGLGMPPQNVGAVYGVVKAYTTRVGIGAFPTEQSNDVGELLQTRGKEVGVTTGRKRRCGWLDLVLIKYAHMINGFTAIALTKLDILDVFSEIKVGMSYKVDNQMIPHFPANQEVLHRVEVEYETLPGWKCDTSAARSFEDLPETAQNYVRFIEEQLGVPVKWIGVGKSRESMIQLF</sequence>
<dbReference type="GO" id="GO:0044208">
    <property type="term" value="P:'de novo' AMP biosynthetic process"/>
    <property type="evidence" value="ECO:0007669"/>
    <property type="project" value="UniProtKB-UniRule"/>
</dbReference>
<dbReference type="Proteomes" id="UP000324091">
    <property type="component" value="Chromosome 11"/>
</dbReference>
<comment type="similarity">
    <text evidence="8 10">Belongs to the adenylosuccinate synthetase family.</text>
</comment>
<dbReference type="PANTHER" id="PTHR11846">
    <property type="entry name" value="ADENYLOSUCCINATE SYNTHETASE"/>
    <property type="match status" value="1"/>
</dbReference>
<dbReference type="GO" id="GO:0004019">
    <property type="term" value="F:adenylosuccinate synthase activity"/>
    <property type="evidence" value="ECO:0007669"/>
    <property type="project" value="UniProtKB-UniRule"/>
</dbReference>
<dbReference type="SUPFAM" id="SSF52540">
    <property type="entry name" value="P-loop containing nucleoside triphosphate hydrolases"/>
    <property type="match status" value="3"/>
</dbReference>
<dbReference type="Gene3D" id="3.90.170.10">
    <property type="entry name" value="Adenylosuccinate Synthetase, subunit A, domain 3"/>
    <property type="match status" value="1"/>
</dbReference>
<comment type="catalytic activity">
    <reaction evidence="8 10">
        <text>IMP + L-aspartate + GTP = N(6)-(1,2-dicarboxyethyl)-AMP + GDP + phosphate + 2 H(+)</text>
        <dbReference type="Rhea" id="RHEA:15753"/>
        <dbReference type="ChEBI" id="CHEBI:15378"/>
        <dbReference type="ChEBI" id="CHEBI:29991"/>
        <dbReference type="ChEBI" id="CHEBI:37565"/>
        <dbReference type="ChEBI" id="CHEBI:43474"/>
        <dbReference type="ChEBI" id="CHEBI:57567"/>
        <dbReference type="ChEBI" id="CHEBI:58053"/>
        <dbReference type="ChEBI" id="CHEBI:58189"/>
        <dbReference type="EC" id="6.3.4.4"/>
    </reaction>
</comment>
<comment type="subcellular location">
    <subcellularLocation>
        <location evidence="8">Cytoplasm</location>
    </subcellularLocation>
</comment>
<evidence type="ECO:0000313" key="12">
    <source>
        <dbReference type="EMBL" id="TWW78317.1"/>
    </source>
</evidence>
<dbReference type="InterPro" id="IPR001114">
    <property type="entry name" value="Adenylosuccinate_synthetase"/>
</dbReference>
<dbReference type="GO" id="GO:0046040">
    <property type="term" value="P:IMP metabolic process"/>
    <property type="evidence" value="ECO:0007669"/>
    <property type="project" value="TreeGrafter"/>
</dbReference>
<evidence type="ECO:0000256" key="1">
    <source>
        <dbReference type="ARBA" id="ARBA00011738"/>
    </source>
</evidence>
<comment type="pathway">
    <text evidence="8 10">Purine metabolism; AMP biosynthesis via de novo pathway; AMP from IMP: step 1/2.</text>
</comment>
<keyword evidence="8" id="KW-0963">Cytoplasm</keyword>
<feature type="region of interest" description="Disordered" evidence="11">
    <location>
        <begin position="1"/>
        <end position="25"/>
    </location>
</feature>
<evidence type="ECO:0000256" key="6">
    <source>
        <dbReference type="ARBA" id="ARBA00022842"/>
    </source>
</evidence>
<feature type="binding site" evidence="8">
    <location>
        <position position="65"/>
    </location>
    <ligand>
        <name>Mg(2+)</name>
        <dbReference type="ChEBI" id="CHEBI:18420"/>
    </ligand>
</feature>
<keyword evidence="5 8" id="KW-0658">Purine biosynthesis</keyword>
<dbReference type="FunFam" id="3.90.170.10:FF:000001">
    <property type="entry name" value="Adenylosuccinate synthetase"/>
    <property type="match status" value="1"/>
</dbReference>
<comment type="subunit">
    <text evidence="1 8">Homodimer.</text>
</comment>
<dbReference type="CDD" id="cd03108">
    <property type="entry name" value="AdSS"/>
    <property type="match status" value="1"/>
</dbReference>
<dbReference type="Gene3D" id="3.40.440.10">
    <property type="entry name" value="Adenylosuccinate Synthetase, subunit A, domain 1"/>
    <property type="match status" value="2"/>
</dbReference>
<evidence type="ECO:0000256" key="5">
    <source>
        <dbReference type="ARBA" id="ARBA00022755"/>
    </source>
</evidence>
<reference evidence="12 13" key="1">
    <citation type="submission" date="2019-04" db="EMBL/GenBank/DDBJ databases">
        <title>Chromosome genome assembly for Takifugu flavidus.</title>
        <authorList>
            <person name="Xiao S."/>
        </authorList>
    </citation>
    <scope>NUCLEOTIDE SEQUENCE [LARGE SCALE GENOMIC DNA]</scope>
    <source>
        <strain evidence="12">HTHZ2018</strain>
        <tissue evidence="12">Muscle</tissue>
    </source>
</reference>
<feature type="binding site" evidence="8">
    <location>
        <begin position="63"/>
        <end position="66"/>
    </location>
    <ligand>
        <name>IMP</name>
        <dbReference type="ChEBI" id="CHEBI:58053"/>
    </ligand>
</feature>
<feature type="binding site" evidence="8">
    <location>
        <position position="435"/>
    </location>
    <ligand>
        <name>IMP</name>
        <dbReference type="ChEBI" id="CHEBI:58053"/>
    </ligand>
</feature>
<feature type="active site" evidence="9">
    <location>
        <position position="200"/>
    </location>
</feature>
<evidence type="ECO:0000256" key="9">
    <source>
        <dbReference type="PROSITE-ProRule" id="PRU10134"/>
    </source>
</evidence>
<dbReference type="InterPro" id="IPR042110">
    <property type="entry name" value="Adenylosuccinate_synth_dom2"/>
</dbReference>
<dbReference type="UniPathway" id="UPA00075">
    <property type="reaction ID" value="UER00335"/>
</dbReference>
<protein>
    <recommendedName>
        <fullName evidence="8 10">Adenylosuccinate synthetase</fullName>
        <shortName evidence="8">AMPSase</shortName>
        <shortName evidence="8">AdSS</shortName>
        <ecNumber evidence="8 10">6.3.4.4</ecNumber>
    </recommendedName>
    <alternativeName>
        <fullName evidence="8">IMP--aspartate ligase</fullName>
    </alternativeName>
</protein>
<dbReference type="InterPro" id="IPR027417">
    <property type="entry name" value="P-loop_NTPase"/>
</dbReference>
<feature type="binding site" evidence="8">
    <location>
        <begin position="431"/>
        <end position="437"/>
    </location>
    <ligand>
        <name>substrate</name>
    </ligand>
</feature>
<evidence type="ECO:0000256" key="10">
    <source>
        <dbReference type="RuleBase" id="RU000520"/>
    </source>
</evidence>
<dbReference type="Gene3D" id="1.10.300.10">
    <property type="entry name" value="Adenylosuccinate Synthetase, subunit A, domain 2"/>
    <property type="match status" value="1"/>
</dbReference>
<comment type="function">
    <text evidence="8">Plays an important role in the de novo pathway and in the salvage pathway of purine nucleotide biosynthesis. Catalyzes the first commited step in the biosynthesis of AMP from IMP.</text>
</comment>
<evidence type="ECO:0000256" key="8">
    <source>
        <dbReference type="HAMAP-Rule" id="MF_03125"/>
    </source>
</evidence>
<feature type="binding site" evidence="8">
    <location>
        <begin position="463"/>
        <end position="465"/>
    </location>
    <ligand>
        <name>GTP</name>
        <dbReference type="ChEBI" id="CHEBI:37565"/>
    </ligand>
</feature>
<feature type="binding site" evidence="8">
    <location>
        <begin position="65"/>
        <end position="67"/>
    </location>
    <ligand>
        <name>GTP</name>
        <dbReference type="ChEBI" id="CHEBI:37565"/>
    </ligand>
</feature>
<dbReference type="PROSITE" id="PS01266">
    <property type="entry name" value="ADENYLOSUCCIN_SYN_1"/>
    <property type="match status" value="1"/>
</dbReference>
<feature type="active site" description="Proton donor" evidence="8">
    <location>
        <position position="66"/>
    </location>
</feature>
<comment type="function">
    <text evidence="10">Plays an important role in the de novo pathway of purine nucleotide biosynthesis.</text>
</comment>
<comment type="caution">
    <text evidence="12">The sequence shown here is derived from an EMBL/GenBank/DDBJ whole genome shotgun (WGS) entry which is preliminary data.</text>
</comment>
<feature type="binding site" evidence="8">
    <location>
        <position position="189"/>
    </location>
    <ligand>
        <name>IMP</name>
        <dbReference type="ChEBI" id="CHEBI:58053"/>
    </ligand>
</feature>
<dbReference type="SMART" id="SM00788">
    <property type="entry name" value="Adenylsucc_synt"/>
    <property type="match status" value="1"/>
</dbReference>
<name>A0A5C6PIT5_9TELE</name>
<evidence type="ECO:0000256" key="4">
    <source>
        <dbReference type="ARBA" id="ARBA00022741"/>
    </source>
</evidence>
<dbReference type="InterPro" id="IPR033128">
    <property type="entry name" value="Adenylosuccin_syn_Lys_AS"/>
</dbReference>
<feature type="binding site" evidence="8">
    <location>
        <position position="203"/>
    </location>
    <ligand>
        <name>IMP</name>
        <dbReference type="ChEBI" id="CHEBI:58053"/>
        <note>ligand shared between dimeric partners</note>
    </ligand>
</feature>
<gene>
    <name evidence="12" type="ORF">D4764_11G0004380</name>
</gene>
<dbReference type="PANTHER" id="PTHR11846:SF13">
    <property type="entry name" value="ADENYLOSUCCINATE SYNTHETASE ISOZYME 2"/>
    <property type="match status" value="1"/>
</dbReference>
<feature type="binding site" evidence="8">
    <location>
        <position position="38"/>
    </location>
    <ligand>
        <name>Mg(2+)</name>
        <dbReference type="ChEBI" id="CHEBI:18420"/>
    </ligand>
</feature>
<dbReference type="EC" id="6.3.4.4" evidence="8 10"/>
<dbReference type="InterPro" id="IPR042111">
    <property type="entry name" value="Adenylosuccinate_synth_dom3"/>
</dbReference>
<proteinExistence type="inferred from homology"/>
<evidence type="ECO:0000256" key="2">
    <source>
        <dbReference type="ARBA" id="ARBA00022598"/>
    </source>
</evidence>
<dbReference type="GO" id="GO:0005737">
    <property type="term" value="C:cytoplasm"/>
    <property type="evidence" value="ECO:0007669"/>
    <property type="project" value="UniProtKB-SubCell"/>
</dbReference>
<keyword evidence="6 8" id="KW-0460">Magnesium</keyword>
<comment type="cofactor">
    <cofactor evidence="8">
        <name>Mg(2+)</name>
        <dbReference type="ChEBI" id="CHEBI:18420"/>
    </cofactor>
    <text evidence="8">Binds 1 Mg(2+) ion per subunit.</text>
</comment>
<feature type="binding site" evidence="8">
    <location>
        <begin position="38"/>
        <end position="41"/>
    </location>
    <ligand>
        <name>IMP</name>
        <dbReference type="ChEBI" id="CHEBI:58053"/>
    </ligand>
</feature>
<evidence type="ECO:0000256" key="3">
    <source>
        <dbReference type="ARBA" id="ARBA00022723"/>
    </source>
</evidence>
<dbReference type="AlphaFoldDB" id="A0A5C6PIT5"/>
<dbReference type="GO" id="GO:0000287">
    <property type="term" value="F:magnesium ion binding"/>
    <property type="evidence" value="ECO:0007669"/>
    <property type="project" value="UniProtKB-UniRule"/>
</dbReference>